<dbReference type="OrthoDB" id="1667378at2"/>
<reference evidence="1 2" key="1">
    <citation type="submission" date="2013-07" db="EMBL/GenBank/DDBJ databases">
        <authorList>
            <person name="Weinstock G."/>
            <person name="Sodergren E."/>
            <person name="Wylie T."/>
            <person name="Fulton L."/>
            <person name="Fulton R."/>
            <person name="Fronick C."/>
            <person name="O'Laughlin M."/>
            <person name="Godfrey J."/>
            <person name="Miner T."/>
            <person name="Herter B."/>
            <person name="Appelbaum E."/>
            <person name="Cordes M."/>
            <person name="Lek S."/>
            <person name="Wollam A."/>
            <person name="Pepin K.H."/>
            <person name="Palsikar V.B."/>
            <person name="Mitreva M."/>
            <person name="Wilson R.K."/>
        </authorList>
    </citation>
    <scope>NUCLEOTIDE SEQUENCE [LARGE SCALE GENOMIC DNA]</scope>
    <source>
        <strain evidence="1 2">ATCC 27760</strain>
    </source>
</reference>
<protein>
    <recommendedName>
        <fullName evidence="3">rRNA biogenesis protein rrp5</fullName>
    </recommendedName>
</protein>
<sequence>MKTLIDVLAALSDFVKVASEWAESASKAEVETFTQIYPQKEETVKKAVEKAVTLEEVRSVLANLSRSGQKETVLKLLQKHGGSRLSEVPPGRYAALFADAQEAAHAE</sequence>
<proteinExistence type="predicted"/>
<dbReference type="EMBL" id="AWVF01000106">
    <property type="protein sequence ID" value="ERJ96721.1"/>
    <property type="molecule type" value="Genomic_DNA"/>
</dbReference>
<dbReference type="STRING" id="411473.RUMCAL_00907"/>
<evidence type="ECO:0000313" key="2">
    <source>
        <dbReference type="Proteomes" id="UP000016662"/>
    </source>
</evidence>
<dbReference type="RefSeq" id="WP_021682371.1">
    <property type="nucleotide sequence ID" value="NZ_KI260415.1"/>
</dbReference>
<dbReference type="AlphaFoldDB" id="U2KDX2"/>
<gene>
    <name evidence="1" type="ORF">RUMCAL_00907</name>
</gene>
<keyword evidence="2" id="KW-1185">Reference proteome</keyword>
<name>U2KDX2_9FIRM</name>
<dbReference type="HOGENOM" id="CLU_138436_3_0_9"/>
<dbReference type="PATRIC" id="fig|411473.3.peg.743"/>
<accession>U2KDX2</accession>
<organism evidence="1 2">
    <name type="scientific">Ruminococcus callidus ATCC 27760</name>
    <dbReference type="NCBI Taxonomy" id="411473"/>
    <lineage>
        <taxon>Bacteria</taxon>
        <taxon>Bacillati</taxon>
        <taxon>Bacillota</taxon>
        <taxon>Clostridia</taxon>
        <taxon>Eubacteriales</taxon>
        <taxon>Oscillospiraceae</taxon>
        <taxon>Ruminococcus</taxon>
    </lineage>
</organism>
<evidence type="ECO:0000313" key="1">
    <source>
        <dbReference type="EMBL" id="ERJ96721.1"/>
    </source>
</evidence>
<comment type="caution">
    <text evidence="1">The sequence shown here is derived from an EMBL/GenBank/DDBJ whole genome shotgun (WGS) entry which is preliminary data.</text>
</comment>
<dbReference type="Proteomes" id="UP000016662">
    <property type="component" value="Unassembled WGS sequence"/>
</dbReference>
<evidence type="ECO:0008006" key="3">
    <source>
        <dbReference type="Google" id="ProtNLM"/>
    </source>
</evidence>